<evidence type="ECO:0000256" key="1">
    <source>
        <dbReference type="SAM" id="MobiDB-lite"/>
    </source>
</evidence>
<keyword evidence="4" id="KW-1185">Reference proteome</keyword>
<gene>
    <name evidence="3" type="ORF">V9T40_006626</name>
</gene>
<evidence type="ECO:0000256" key="2">
    <source>
        <dbReference type="SAM" id="Phobius"/>
    </source>
</evidence>
<name>A0AAN9TRP3_9HEMI</name>
<sequence length="537" mass="60141">MPDLQPSTMTSASKVGDLFSAAGEAFAKLAELTRILQTAAKNDSHLSSNENSISEAQWLASDTESLQMAVKRFGDELNVISEHIKDKTMYQIKTTFRKIQPNLSNSTNANEKSGTETSPSAATFGGHDSTNSYSADNSVASSSALSSMVAPATPAKAAALSQNASSSNASNSFPQTSTASGANTGAATAASSCSSPSPFLHYPLLRKSADITLNMLNARDDSDDDERVSIGFYQIFENDVNVGVFGITKMTKTSALQIFFDSLLLSGGIAPHEKYKSFEIPYAIFINCVFFVSVLGCIVGFVNRPEIGNRMEILLQMSSHLYFASLFWMLKLNRHQLKNFIRNFHSTHSHLPAIYSHRISELTVKFFENSMKVVLIIFSLFLVLASISLVMPLFVDFDFNDKFIYVMPFWFMCSDSKENRFPVPFLCWNIDTFYKYALVNGIIITLFNIELFAYFTTFAFFCFTQAHFKAHLRVILKRINNLSGVGYSQYYTEEIISLPVLPCHEPMSRHEDLVTRNSDLNFLEFVQIIKHYQYLRR</sequence>
<dbReference type="EMBL" id="JBBCAQ010000007">
    <property type="protein sequence ID" value="KAK7602652.1"/>
    <property type="molecule type" value="Genomic_DNA"/>
</dbReference>
<dbReference type="PANTHER" id="PTHR21397:SF2">
    <property type="entry name" value="CHROMATIN COMPLEXES SUBUNIT BAP18"/>
    <property type="match status" value="1"/>
</dbReference>
<keyword evidence="2" id="KW-0472">Membrane</keyword>
<reference evidence="3 4" key="1">
    <citation type="submission" date="2024-03" db="EMBL/GenBank/DDBJ databases">
        <title>Adaptation during the transition from Ophiocordyceps entomopathogen to insect associate is accompanied by gene loss and intensified selection.</title>
        <authorList>
            <person name="Ward C.M."/>
            <person name="Onetto C.A."/>
            <person name="Borneman A.R."/>
        </authorList>
    </citation>
    <scope>NUCLEOTIDE SEQUENCE [LARGE SCALE GENOMIC DNA]</scope>
    <source>
        <strain evidence="3">AWRI1</strain>
        <tissue evidence="3">Single Adult Female</tissue>
    </source>
</reference>
<feature type="region of interest" description="Disordered" evidence="1">
    <location>
        <begin position="165"/>
        <end position="187"/>
    </location>
</feature>
<dbReference type="AlphaFoldDB" id="A0AAN9TRP3"/>
<feature type="transmembrane region" description="Helical" evidence="2">
    <location>
        <begin position="438"/>
        <end position="463"/>
    </location>
</feature>
<comment type="caution">
    <text evidence="3">The sequence shown here is derived from an EMBL/GenBank/DDBJ whole genome shotgun (WGS) entry which is preliminary data.</text>
</comment>
<dbReference type="GO" id="GO:0071339">
    <property type="term" value="C:MLL1 complex"/>
    <property type="evidence" value="ECO:0007669"/>
    <property type="project" value="TreeGrafter"/>
</dbReference>
<protein>
    <submittedName>
        <fullName evidence="3">Uncharacterized protein</fullName>
    </submittedName>
</protein>
<accession>A0AAN9TRP3</accession>
<keyword evidence="2" id="KW-0812">Transmembrane</keyword>
<proteinExistence type="predicted"/>
<feature type="transmembrane region" description="Helical" evidence="2">
    <location>
        <begin position="373"/>
        <end position="395"/>
    </location>
</feature>
<feature type="transmembrane region" description="Helical" evidence="2">
    <location>
        <begin position="282"/>
        <end position="301"/>
    </location>
</feature>
<evidence type="ECO:0000313" key="3">
    <source>
        <dbReference type="EMBL" id="KAK7602652.1"/>
    </source>
</evidence>
<organism evidence="3 4">
    <name type="scientific">Parthenolecanium corni</name>
    <dbReference type="NCBI Taxonomy" id="536013"/>
    <lineage>
        <taxon>Eukaryota</taxon>
        <taxon>Metazoa</taxon>
        <taxon>Ecdysozoa</taxon>
        <taxon>Arthropoda</taxon>
        <taxon>Hexapoda</taxon>
        <taxon>Insecta</taxon>
        <taxon>Pterygota</taxon>
        <taxon>Neoptera</taxon>
        <taxon>Paraneoptera</taxon>
        <taxon>Hemiptera</taxon>
        <taxon>Sternorrhyncha</taxon>
        <taxon>Coccoidea</taxon>
        <taxon>Coccidae</taxon>
        <taxon>Parthenolecanium</taxon>
    </lineage>
</organism>
<keyword evidence="2" id="KW-1133">Transmembrane helix</keyword>
<dbReference type="PANTHER" id="PTHR21397">
    <property type="entry name" value="CHROMATIN COMPLEXES SUBUNIT BAP18-RELATED"/>
    <property type="match status" value="1"/>
</dbReference>
<feature type="region of interest" description="Disordered" evidence="1">
    <location>
        <begin position="102"/>
        <end position="129"/>
    </location>
</feature>
<evidence type="ECO:0000313" key="4">
    <source>
        <dbReference type="Proteomes" id="UP001367676"/>
    </source>
</evidence>
<dbReference type="Proteomes" id="UP001367676">
    <property type="component" value="Unassembled WGS sequence"/>
</dbReference>
<feature type="compositionally biased region" description="Polar residues" evidence="1">
    <location>
        <begin position="102"/>
        <end position="121"/>
    </location>
</feature>
<dbReference type="GO" id="GO:0016589">
    <property type="term" value="C:NURF complex"/>
    <property type="evidence" value="ECO:0007669"/>
    <property type="project" value="TreeGrafter"/>
</dbReference>